<dbReference type="OrthoDB" id="549905at2759"/>
<organism evidence="1">
    <name type="scientific">Parasteatoda tepidariorum</name>
    <name type="common">Common house spider</name>
    <name type="synonym">Achaearanea tepidariorum</name>
    <dbReference type="NCBI Taxonomy" id="114398"/>
    <lineage>
        <taxon>Eukaryota</taxon>
        <taxon>Metazoa</taxon>
        <taxon>Ecdysozoa</taxon>
        <taxon>Arthropoda</taxon>
        <taxon>Chelicerata</taxon>
        <taxon>Arachnida</taxon>
        <taxon>Araneae</taxon>
        <taxon>Araneomorphae</taxon>
        <taxon>Entelegynae</taxon>
        <taxon>Araneoidea</taxon>
        <taxon>Theridiidae</taxon>
        <taxon>Parasteatoda</taxon>
    </lineage>
</organism>
<reference evidence="1" key="1">
    <citation type="journal article" date="2016" name="Mol. Ecol. Resour.">
        <title>Evaluation of the impact of RNA preservation methods of spiders for de novo transcriptome assembly.</title>
        <authorList>
            <person name="Kono N."/>
            <person name="Nakamura H."/>
            <person name="Ito Y."/>
            <person name="Tomita M."/>
            <person name="Arakawa K."/>
        </authorList>
    </citation>
    <scope>NUCLEOTIDE SEQUENCE</scope>
    <source>
        <tissue evidence="1">Whole body</tissue>
    </source>
</reference>
<protein>
    <submittedName>
        <fullName evidence="1">Sec1 family domain-containing protein 2</fullName>
    </submittedName>
</protein>
<dbReference type="EMBL" id="IAAA01027351">
    <property type="protein sequence ID" value="LAA06514.1"/>
    <property type="molecule type" value="mRNA"/>
</dbReference>
<sequence>MYARQLSNRTELQWVEINKHVKDALVLMDDAAAECLHWHGGLKKILDGGAISVESFSPFVVRMNSILVFICFSYPLH</sequence>
<accession>A0A2L2YEF6</accession>
<proteinExistence type="evidence at transcript level"/>
<name>A0A2L2YEF6_PARTP</name>
<evidence type="ECO:0000313" key="1">
    <source>
        <dbReference type="EMBL" id="LAA06514.1"/>
    </source>
</evidence>
<dbReference type="AlphaFoldDB" id="A0A2L2YEF6"/>